<dbReference type="InterPro" id="IPR001810">
    <property type="entry name" value="F-box_dom"/>
</dbReference>
<dbReference type="Proteomes" id="UP000494206">
    <property type="component" value="Unassembled WGS sequence"/>
</dbReference>
<evidence type="ECO:0000313" key="3">
    <source>
        <dbReference type="Proteomes" id="UP000494206"/>
    </source>
</evidence>
<dbReference type="EMBL" id="CADEPM010000003">
    <property type="protein sequence ID" value="CAB3401485.1"/>
    <property type="molecule type" value="Genomic_DNA"/>
</dbReference>
<gene>
    <name evidence="2" type="ORF">CBOVIS_LOCUS4228</name>
</gene>
<sequence>MPTYAWRSLPKELHIKIAEELDIRSLIKLSRVARYEHDLMDHVSMDATFLSVTEYFPSEEEEIRGIQFHYARRNESTEWFVKFRDVDGGTLETRQSGFYETEEFYQKFHADAEFHVVAMDYMRKILKQMRYTVDTFSSRGVEWSKVPTVPVQILANKLTIRCEDGDEAMALIGRFLPRLKTLQIDAEDNSQPLVPRRMFDLETVIRTSEQLYCTYTDVTAVQLQKLNVKHFAIRAVTMDCDEMNQFIKMWTDGLLSERIMHCVFREFRNIDQRVMLKDVAESATFDGFRKPEHEMRAEFNRFFEHPPPASNVHQIRQKDNMRTCIMAVINTDVHFRFSKDNSNMTRF</sequence>
<evidence type="ECO:0000313" key="2">
    <source>
        <dbReference type="EMBL" id="CAB3401485.1"/>
    </source>
</evidence>
<reference evidence="2 3" key="1">
    <citation type="submission" date="2020-04" db="EMBL/GenBank/DDBJ databases">
        <authorList>
            <person name="Laetsch R D."/>
            <person name="Stevens L."/>
            <person name="Kumar S."/>
            <person name="Blaxter L. M."/>
        </authorList>
    </citation>
    <scope>NUCLEOTIDE SEQUENCE [LARGE SCALE GENOMIC DNA]</scope>
</reference>
<accession>A0A8S1EH28</accession>
<dbReference type="PROSITE" id="PS50181">
    <property type="entry name" value="FBOX"/>
    <property type="match status" value="1"/>
</dbReference>
<proteinExistence type="predicted"/>
<feature type="domain" description="F-box" evidence="1">
    <location>
        <begin position="3"/>
        <end position="52"/>
    </location>
</feature>
<dbReference type="PANTHER" id="PTHR21503">
    <property type="entry name" value="F-BOX-CONTAINING HYPOTHETICAL PROTEIN C.ELEGANS"/>
    <property type="match status" value="1"/>
</dbReference>
<name>A0A8S1EH28_9PELO</name>
<dbReference type="AlphaFoldDB" id="A0A8S1EH28"/>
<keyword evidence="3" id="KW-1185">Reference proteome</keyword>
<comment type="caution">
    <text evidence="2">The sequence shown here is derived from an EMBL/GenBank/DDBJ whole genome shotgun (WGS) entry which is preliminary data.</text>
</comment>
<protein>
    <recommendedName>
        <fullName evidence="1">F-box domain-containing protein</fullName>
    </recommendedName>
</protein>
<dbReference type="PANTHER" id="PTHR21503:SF8">
    <property type="entry name" value="F-BOX ASSOCIATED DOMAIN-CONTAINING PROTEIN-RELATED"/>
    <property type="match status" value="1"/>
</dbReference>
<organism evidence="2 3">
    <name type="scientific">Caenorhabditis bovis</name>
    <dbReference type="NCBI Taxonomy" id="2654633"/>
    <lineage>
        <taxon>Eukaryota</taxon>
        <taxon>Metazoa</taxon>
        <taxon>Ecdysozoa</taxon>
        <taxon>Nematoda</taxon>
        <taxon>Chromadorea</taxon>
        <taxon>Rhabditida</taxon>
        <taxon>Rhabditina</taxon>
        <taxon>Rhabditomorpha</taxon>
        <taxon>Rhabditoidea</taxon>
        <taxon>Rhabditidae</taxon>
        <taxon>Peloderinae</taxon>
        <taxon>Caenorhabditis</taxon>
    </lineage>
</organism>
<evidence type="ECO:0000259" key="1">
    <source>
        <dbReference type="PROSITE" id="PS50181"/>
    </source>
</evidence>